<dbReference type="AlphaFoldDB" id="A0A9J5Z076"/>
<keyword evidence="3" id="KW-1185">Reference proteome</keyword>
<reference evidence="2 3" key="1">
    <citation type="submission" date="2020-09" db="EMBL/GenBank/DDBJ databases">
        <title>De no assembly of potato wild relative species, Solanum commersonii.</title>
        <authorList>
            <person name="Cho K."/>
        </authorList>
    </citation>
    <scope>NUCLEOTIDE SEQUENCE [LARGE SCALE GENOMIC DNA]</scope>
    <source>
        <strain evidence="2">LZ3.2</strain>
        <tissue evidence="2">Leaf</tissue>
    </source>
</reference>
<proteinExistence type="predicted"/>
<evidence type="ECO:0000313" key="2">
    <source>
        <dbReference type="EMBL" id="KAG5606074.1"/>
    </source>
</evidence>
<sequence length="193" mass="22014">MDKERKSTIGPHGKLSPIPRDEVRYRGETPSIFVPPFNIKTMLALWWDNWLEAGPLANLMDNISSLNNLQVSYFINSDNGESLARQHAPPLMVPTILNTHIQHPLRSKLPTNEKLASFWNRAQSHRQFRTGEMISITLANGNFANHIWKVPSTLGIEHSCTTLRCLSMKWRSSQHKERGSQTIKSNTPIFLFA</sequence>
<gene>
    <name evidence="2" type="ORF">H5410_027566</name>
</gene>
<protein>
    <submittedName>
        <fullName evidence="2">Uncharacterized protein</fullName>
    </submittedName>
</protein>
<name>A0A9J5Z076_SOLCO</name>
<evidence type="ECO:0000313" key="3">
    <source>
        <dbReference type="Proteomes" id="UP000824120"/>
    </source>
</evidence>
<dbReference type="EMBL" id="JACXVP010000005">
    <property type="protein sequence ID" value="KAG5606074.1"/>
    <property type="molecule type" value="Genomic_DNA"/>
</dbReference>
<feature type="region of interest" description="Disordered" evidence="1">
    <location>
        <begin position="1"/>
        <end position="20"/>
    </location>
</feature>
<accession>A0A9J5Z076</accession>
<organism evidence="2 3">
    <name type="scientific">Solanum commersonii</name>
    <name type="common">Commerson's wild potato</name>
    <name type="synonym">Commerson's nightshade</name>
    <dbReference type="NCBI Taxonomy" id="4109"/>
    <lineage>
        <taxon>Eukaryota</taxon>
        <taxon>Viridiplantae</taxon>
        <taxon>Streptophyta</taxon>
        <taxon>Embryophyta</taxon>
        <taxon>Tracheophyta</taxon>
        <taxon>Spermatophyta</taxon>
        <taxon>Magnoliopsida</taxon>
        <taxon>eudicotyledons</taxon>
        <taxon>Gunneridae</taxon>
        <taxon>Pentapetalae</taxon>
        <taxon>asterids</taxon>
        <taxon>lamiids</taxon>
        <taxon>Solanales</taxon>
        <taxon>Solanaceae</taxon>
        <taxon>Solanoideae</taxon>
        <taxon>Solaneae</taxon>
        <taxon>Solanum</taxon>
    </lineage>
</organism>
<dbReference type="Proteomes" id="UP000824120">
    <property type="component" value="Chromosome 5"/>
</dbReference>
<evidence type="ECO:0000256" key="1">
    <source>
        <dbReference type="SAM" id="MobiDB-lite"/>
    </source>
</evidence>
<comment type="caution">
    <text evidence="2">The sequence shown here is derived from an EMBL/GenBank/DDBJ whole genome shotgun (WGS) entry which is preliminary data.</text>
</comment>